<dbReference type="Gene3D" id="3.40.190.10">
    <property type="entry name" value="Periplasmic binding protein-like II"/>
    <property type="match status" value="2"/>
</dbReference>
<feature type="transmembrane region" description="Helical" evidence="18">
    <location>
        <begin position="611"/>
        <end position="628"/>
    </location>
</feature>
<evidence type="ECO:0000256" key="9">
    <source>
        <dbReference type="ARBA" id="ARBA00023136"/>
    </source>
</evidence>
<evidence type="ECO:0000256" key="1">
    <source>
        <dbReference type="ARBA" id="ARBA00004141"/>
    </source>
</evidence>
<dbReference type="InterPro" id="IPR001320">
    <property type="entry name" value="Iontro_rcpt_C"/>
</dbReference>
<comment type="subunit">
    <text evidence="3">May form heteromers.</text>
</comment>
<evidence type="ECO:0000256" key="6">
    <source>
        <dbReference type="ARBA" id="ARBA00022729"/>
    </source>
</evidence>
<evidence type="ECO:0000256" key="12">
    <source>
        <dbReference type="ARBA" id="ARBA00023286"/>
    </source>
</evidence>
<keyword evidence="5 18" id="KW-0812">Transmembrane</keyword>
<evidence type="ECO:0000256" key="4">
    <source>
        <dbReference type="ARBA" id="ARBA00022448"/>
    </source>
</evidence>
<feature type="signal peptide" evidence="19">
    <location>
        <begin position="1"/>
        <end position="29"/>
    </location>
</feature>
<keyword evidence="12 15" id="KW-1071">Ligand-gated ion channel</keyword>
<dbReference type="FunFam" id="3.40.50.2300:FF:000188">
    <property type="entry name" value="Glutamate receptor"/>
    <property type="match status" value="1"/>
</dbReference>
<keyword evidence="4 15" id="KW-0813">Transport</keyword>
<dbReference type="PRINTS" id="PR00248">
    <property type="entry name" value="GPCRMGR"/>
</dbReference>
<keyword evidence="7 18" id="KW-1133">Transmembrane helix</keyword>
<evidence type="ECO:0000313" key="21">
    <source>
        <dbReference type="EMBL" id="KAH6821854.1"/>
    </source>
</evidence>
<comment type="function">
    <text evidence="14">Glutamate-gated receptor that probably acts as a non-selective cation channel. May be involved in light-signal transduction and calcium homeostasis via the regulation of calcium influx into cells.</text>
</comment>
<dbReference type="GO" id="GO:0015276">
    <property type="term" value="F:ligand-gated monoatomic ion channel activity"/>
    <property type="evidence" value="ECO:0007669"/>
    <property type="project" value="InterPro"/>
</dbReference>
<keyword evidence="22" id="KW-1185">Reference proteome</keyword>
<dbReference type="AlphaFoldDB" id="A0AAD4IV38"/>
<protein>
    <recommendedName>
        <fullName evidence="15">Glutamate receptor</fullName>
    </recommendedName>
</protein>
<sequence length="935" mass="103236">MNGSLKMKINLFTILFVSLLCLFNSFSNAQNNTTFQVGVILDLDSLVGRIGLTSLLLAQSDFYTLNANYSTRLELHVKDSGGRVIGAAATALNLLKDVKVDAIIGPQKSAHANFVIDLADAAQVPVVSFSATSPSLNPRSPYFVQTAVSDADQANAIAAIVKNFRWSRVVFVYEDSDYGHGIIPYLPNALQEVNARVSYRSVIPVSASDDLILRELFKMKTMQTRVFVVHIASRLASRFFPKVREAEMMSQDYAWIVTGGLTDLFHSLDSHVVESMQGVLGVKPLIPESRALKSTSTKWKQKFLHDYGISEPEMNLFGVWAYDTMWALAMAAERVGVRQPSSSPNASDSNSTNIFATDISLTGPKLLQALLETTFQGLSGNFRLIDKQLEPSSFQILNVVGNELRGVGIWTPSMQISNRLSSSTLLKGVSWPGGESATPPKGWEIPVSGKKLKVAVPAEAGFPEFVKVERDPETNATKFSGYYIDLFEAIILALPYAVRYEFVPFDTSNSSMSRTYDDLCRQVFNETFDAAVGDITVTANRSKYVDFSLPIEDGGVTRTQKIEYDNPNDQWFFLKPLEKELWLTAIVLFVFTGVSLWILEHRINDAFRGPPAEHAGLIFYIPFVSLVLTNGERIVSNLGRLVIVVFLFVVLILNSTYTANLSATLTTWKLQKADTDVTVLIKNGDYVGCREGSFIVSYLKRLGFDEKKIMTYKHPEQFDEALSNGSPNGGITAFFSCVPYTNLFLNKFCNRYMNVGSPYLTEGYAFAFPKGSLLVADVSRAIIELTDNGRISEIKDRWIKQSACNYEEPNPSDVAWKSISLKSFGVLFGITAGITAICLVLFFASYLYQHRDYIQSIFSSGTTTFSKIRAMCIHFDQRDTKFVRANSLMNPNGYPAHPSAVVPVSSNDMPGEDGGVGSNSDSSTATATAEQLGSV</sequence>
<feature type="transmembrane region" description="Helical" evidence="18">
    <location>
        <begin position="634"/>
        <end position="653"/>
    </location>
</feature>
<evidence type="ECO:0000313" key="22">
    <source>
        <dbReference type="Proteomes" id="UP001190926"/>
    </source>
</evidence>
<evidence type="ECO:0000256" key="19">
    <source>
        <dbReference type="SAM" id="SignalP"/>
    </source>
</evidence>
<dbReference type="InterPro" id="IPR001828">
    <property type="entry name" value="ANF_lig-bd_rcpt"/>
</dbReference>
<comment type="subcellular location">
    <subcellularLocation>
        <location evidence="1">Membrane</location>
        <topology evidence="1">Multi-pass membrane protein</topology>
    </subcellularLocation>
</comment>
<feature type="region of interest" description="Disordered" evidence="17">
    <location>
        <begin position="899"/>
        <end position="935"/>
    </location>
</feature>
<feature type="chain" id="PRO_5042132975" description="Glutamate receptor" evidence="19">
    <location>
        <begin position="30"/>
        <end position="935"/>
    </location>
</feature>
<dbReference type="Proteomes" id="UP001190926">
    <property type="component" value="Unassembled WGS sequence"/>
</dbReference>
<evidence type="ECO:0000256" key="11">
    <source>
        <dbReference type="ARBA" id="ARBA00023180"/>
    </source>
</evidence>
<dbReference type="InterPro" id="IPR017103">
    <property type="entry name" value="Iontropic_Glu_rcpt_pln"/>
</dbReference>
<dbReference type="Gene3D" id="1.10.287.70">
    <property type="match status" value="1"/>
</dbReference>
<dbReference type="Pfam" id="PF10613">
    <property type="entry name" value="Lig_chan-Glu_bd"/>
    <property type="match status" value="1"/>
</dbReference>
<dbReference type="PANTHER" id="PTHR34836">
    <property type="entry name" value="OS06G0188250 PROTEIN"/>
    <property type="match status" value="1"/>
</dbReference>
<name>A0AAD4IV38_PERFH</name>
<dbReference type="SUPFAM" id="SSF53850">
    <property type="entry name" value="Periplasmic binding protein-like II"/>
    <property type="match status" value="1"/>
</dbReference>
<feature type="transmembrane region" description="Helical" evidence="18">
    <location>
        <begin position="826"/>
        <end position="848"/>
    </location>
</feature>
<dbReference type="SMART" id="SM00079">
    <property type="entry name" value="PBPe"/>
    <property type="match status" value="1"/>
</dbReference>
<organism evidence="21 22">
    <name type="scientific">Perilla frutescens var. hirtella</name>
    <name type="common">Perilla citriodora</name>
    <name type="synonym">Perilla setoyensis</name>
    <dbReference type="NCBI Taxonomy" id="608512"/>
    <lineage>
        <taxon>Eukaryota</taxon>
        <taxon>Viridiplantae</taxon>
        <taxon>Streptophyta</taxon>
        <taxon>Embryophyta</taxon>
        <taxon>Tracheophyta</taxon>
        <taxon>Spermatophyta</taxon>
        <taxon>Magnoliopsida</taxon>
        <taxon>eudicotyledons</taxon>
        <taxon>Gunneridae</taxon>
        <taxon>Pentapetalae</taxon>
        <taxon>asterids</taxon>
        <taxon>lamiids</taxon>
        <taxon>Lamiales</taxon>
        <taxon>Lamiaceae</taxon>
        <taxon>Nepetoideae</taxon>
        <taxon>Elsholtzieae</taxon>
        <taxon>Perilla</taxon>
    </lineage>
</organism>
<evidence type="ECO:0000256" key="8">
    <source>
        <dbReference type="ARBA" id="ARBA00023065"/>
    </source>
</evidence>
<dbReference type="Gene3D" id="3.40.50.2300">
    <property type="match status" value="2"/>
</dbReference>
<keyword evidence="8 15" id="KW-0406">Ion transport</keyword>
<dbReference type="SUPFAM" id="SSF53822">
    <property type="entry name" value="Periplasmic binding protein-like I"/>
    <property type="match status" value="1"/>
</dbReference>
<evidence type="ECO:0000256" key="15">
    <source>
        <dbReference type="PIRNR" id="PIRNR037090"/>
    </source>
</evidence>
<evidence type="ECO:0000259" key="20">
    <source>
        <dbReference type="SMART" id="SM00079"/>
    </source>
</evidence>
<evidence type="ECO:0000256" key="7">
    <source>
        <dbReference type="ARBA" id="ARBA00022989"/>
    </source>
</evidence>
<feature type="domain" description="Ionotropic glutamate receptor C-terminal" evidence="20">
    <location>
        <begin position="451"/>
        <end position="801"/>
    </location>
</feature>
<dbReference type="Pfam" id="PF00060">
    <property type="entry name" value="Lig_chan"/>
    <property type="match status" value="1"/>
</dbReference>
<keyword evidence="11" id="KW-0325">Glycoprotein</keyword>
<evidence type="ECO:0000256" key="2">
    <source>
        <dbReference type="ARBA" id="ARBA00008685"/>
    </source>
</evidence>
<reference evidence="21 22" key="1">
    <citation type="journal article" date="2021" name="Nat. Commun.">
        <title>Incipient diploidization of the medicinal plant Perilla within 10,000 years.</title>
        <authorList>
            <person name="Zhang Y."/>
            <person name="Shen Q."/>
            <person name="Leng L."/>
            <person name="Zhang D."/>
            <person name="Chen S."/>
            <person name="Shi Y."/>
            <person name="Ning Z."/>
            <person name="Chen S."/>
        </authorList>
    </citation>
    <scope>NUCLEOTIDE SEQUENCE [LARGE SCALE GENOMIC DNA]</scope>
    <source>
        <strain evidence="22">cv. PC099</strain>
    </source>
</reference>
<dbReference type="CDD" id="cd19990">
    <property type="entry name" value="PBP1_GABAb_receptor_plant"/>
    <property type="match status" value="1"/>
</dbReference>
<dbReference type="EMBL" id="SDAM02001843">
    <property type="protein sequence ID" value="KAH6821854.1"/>
    <property type="molecule type" value="Genomic_DNA"/>
</dbReference>
<feature type="disulfide bond" evidence="16">
    <location>
        <begin position="749"/>
        <end position="804"/>
    </location>
</feature>
<dbReference type="GO" id="GO:0016020">
    <property type="term" value="C:membrane"/>
    <property type="evidence" value="ECO:0007669"/>
    <property type="project" value="UniProtKB-SubCell"/>
</dbReference>
<accession>A0AAD4IV38</accession>
<evidence type="ECO:0000256" key="10">
    <source>
        <dbReference type="ARBA" id="ARBA00023170"/>
    </source>
</evidence>
<dbReference type="CDD" id="cd13686">
    <property type="entry name" value="GluR_Plant"/>
    <property type="match status" value="1"/>
</dbReference>
<dbReference type="InterPro" id="IPR044440">
    <property type="entry name" value="GABAb_receptor_plant_PBP1"/>
</dbReference>
<evidence type="ECO:0000256" key="14">
    <source>
        <dbReference type="ARBA" id="ARBA00049638"/>
    </source>
</evidence>
<evidence type="ECO:0000256" key="16">
    <source>
        <dbReference type="PIRSR" id="PIRSR037090-50"/>
    </source>
</evidence>
<keyword evidence="9 15" id="KW-0472">Membrane</keyword>
<dbReference type="InterPro" id="IPR019594">
    <property type="entry name" value="Glu/Gly-bd"/>
</dbReference>
<feature type="transmembrane region" description="Helical" evidence="18">
    <location>
        <begin position="581"/>
        <end position="599"/>
    </location>
</feature>
<keyword evidence="13 15" id="KW-0407">Ion channel</keyword>
<dbReference type="InterPro" id="IPR000337">
    <property type="entry name" value="GPCR_3"/>
</dbReference>
<dbReference type="GO" id="GO:0004930">
    <property type="term" value="F:G protein-coupled receptor activity"/>
    <property type="evidence" value="ECO:0007669"/>
    <property type="project" value="InterPro"/>
</dbReference>
<dbReference type="InterPro" id="IPR028082">
    <property type="entry name" value="Peripla_BP_I"/>
</dbReference>
<evidence type="ECO:0000256" key="18">
    <source>
        <dbReference type="SAM" id="Phobius"/>
    </source>
</evidence>
<proteinExistence type="inferred from homology"/>
<comment type="similarity">
    <text evidence="2 15">Belongs to the glutamate-gated ion channel (TC 1.A.10.1) family.</text>
</comment>
<dbReference type="InterPro" id="IPR015683">
    <property type="entry name" value="Ionotropic_Glu_rcpt"/>
</dbReference>
<dbReference type="FunFam" id="1.10.287.70:FF:000172">
    <property type="entry name" value="Glutamate receptor"/>
    <property type="match status" value="1"/>
</dbReference>
<keyword evidence="6 19" id="KW-0732">Signal</keyword>
<dbReference type="PIRSF" id="PIRSF037090">
    <property type="entry name" value="Iontro_Glu-like_rcpt_pln"/>
    <property type="match status" value="1"/>
</dbReference>
<dbReference type="PANTHER" id="PTHR34836:SF1">
    <property type="entry name" value="OS09G0428600 PROTEIN"/>
    <property type="match status" value="1"/>
</dbReference>
<comment type="caution">
    <text evidence="21">The sequence shown here is derived from an EMBL/GenBank/DDBJ whole genome shotgun (WGS) entry which is preliminary data.</text>
</comment>
<dbReference type="Pfam" id="PF01094">
    <property type="entry name" value="ANF_receptor"/>
    <property type="match status" value="1"/>
</dbReference>
<evidence type="ECO:0000256" key="17">
    <source>
        <dbReference type="SAM" id="MobiDB-lite"/>
    </source>
</evidence>
<evidence type="ECO:0000256" key="5">
    <source>
        <dbReference type="ARBA" id="ARBA00022692"/>
    </source>
</evidence>
<evidence type="ECO:0000256" key="13">
    <source>
        <dbReference type="ARBA" id="ARBA00023303"/>
    </source>
</evidence>
<comment type="function">
    <text evidence="15">Glutamate-gated receptor that probably acts as non-selective cation channel.</text>
</comment>
<gene>
    <name evidence="21" type="ORF">C2S53_008459</name>
</gene>
<evidence type="ECO:0000256" key="3">
    <source>
        <dbReference type="ARBA" id="ARBA00011095"/>
    </source>
</evidence>
<keyword evidence="10 15" id="KW-0675">Receptor</keyword>
<keyword evidence="16" id="KW-1015">Disulfide bond</keyword>
<feature type="compositionally biased region" description="Low complexity" evidence="17">
    <location>
        <begin position="920"/>
        <end position="929"/>
    </location>
</feature>